<feature type="compositionally biased region" description="Basic residues" evidence="1">
    <location>
        <begin position="510"/>
        <end position="529"/>
    </location>
</feature>
<protein>
    <submittedName>
        <fullName evidence="4">Uncharacterized protein</fullName>
    </submittedName>
</protein>
<keyword evidence="2" id="KW-0472">Membrane</keyword>
<keyword evidence="2" id="KW-0812">Transmembrane</keyword>
<feature type="compositionally biased region" description="Low complexity" evidence="1">
    <location>
        <begin position="88"/>
        <end position="105"/>
    </location>
</feature>
<reference evidence="4" key="2">
    <citation type="submission" date="2025-08" db="UniProtKB">
        <authorList>
            <consortium name="RefSeq"/>
        </authorList>
    </citation>
    <scope>IDENTIFICATION</scope>
    <source>
        <tissue evidence="4">Leaf</tissue>
    </source>
</reference>
<dbReference type="OrthoDB" id="690172at2759"/>
<feature type="region of interest" description="Disordered" evidence="1">
    <location>
        <begin position="337"/>
        <end position="375"/>
    </location>
</feature>
<dbReference type="RefSeq" id="XP_021852719.1">
    <property type="nucleotide sequence ID" value="XM_021997027.2"/>
</dbReference>
<accession>A0A9R0INM3</accession>
<feature type="region of interest" description="Disordered" evidence="1">
    <location>
        <begin position="441"/>
        <end position="574"/>
    </location>
</feature>
<evidence type="ECO:0000256" key="1">
    <source>
        <dbReference type="SAM" id="MobiDB-lite"/>
    </source>
</evidence>
<dbReference type="PANTHER" id="PTHR36381:SF1">
    <property type="entry name" value="ETHYLENE-REGULATED TRANSCRIPT 2 (ERT2)"/>
    <property type="match status" value="1"/>
</dbReference>
<dbReference type="AlphaFoldDB" id="A0A9R0INM3"/>
<feature type="compositionally biased region" description="Acidic residues" evidence="1">
    <location>
        <begin position="340"/>
        <end position="349"/>
    </location>
</feature>
<feature type="region of interest" description="Disordered" evidence="1">
    <location>
        <begin position="51"/>
        <end position="105"/>
    </location>
</feature>
<evidence type="ECO:0000313" key="4">
    <source>
        <dbReference type="RefSeq" id="XP_021852719.1"/>
    </source>
</evidence>
<feature type="compositionally biased region" description="Acidic residues" evidence="1">
    <location>
        <begin position="545"/>
        <end position="559"/>
    </location>
</feature>
<dbReference type="KEGG" id="soe:110792217"/>
<feature type="compositionally biased region" description="Acidic residues" evidence="1">
    <location>
        <begin position="466"/>
        <end position="482"/>
    </location>
</feature>
<proteinExistence type="predicted"/>
<reference evidence="3" key="1">
    <citation type="journal article" date="2021" name="Nat. Commun.">
        <title>Genomic analyses provide insights into spinach domestication and the genetic basis of agronomic traits.</title>
        <authorList>
            <person name="Cai X."/>
            <person name="Sun X."/>
            <person name="Xu C."/>
            <person name="Sun H."/>
            <person name="Wang X."/>
            <person name="Ge C."/>
            <person name="Zhang Z."/>
            <person name="Wang Q."/>
            <person name="Fei Z."/>
            <person name="Jiao C."/>
            <person name="Wang Q."/>
        </authorList>
    </citation>
    <scope>NUCLEOTIDE SEQUENCE [LARGE SCALE GENOMIC DNA]</scope>
    <source>
        <strain evidence="3">cv. Varoflay</strain>
    </source>
</reference>
<keyword evidence="2" id="KW-1133">Transmembrane helix</keyword>
<organism evidence="3 4">
    <name type="scientific">Spinacia oleracea</name>
    <name type="common">Spinach</name>
    <dbReference type="NCBI Taxonomy" id="3562"/>
    <lineage>
        <taxon>Eukaryota</taxon>
        <taxon>Viridiplantae</taxon>
        <taxon>Streptophyta</taxon>
        <taxon>Embryophyta</taxon>
        <taxon>Tracheophyta</taxon>
        <taxon>Spermatophyta</taxon>
        <taxon>Magnoliopsida</taxon>
        <taxon>eudicotyledons</taxon>
        <taxon>Gunneridae</taxon>
        <taxon>Pentapetalae</taxon>
        <taxon>Caryophyllales</taxon>
        <taxon>Chenopodiaceae</taxon>
        <taxon>Chenopodioideae</taxon>
        <taxon>Anserineae</taxon>
        <taxon>Spinacia</taxon>
    </lineage>
</organism>
<feature type="compositionally biased region" description="Basic residues" evidence="1">
    <location>
        <begin position="51"/>
        <end position="65"/>
    </location>
</feature>
<sequence>MPSLWKKHKGSRISRLVSDLQTGPKRGGSLVVETGFPTSLVDLFVKNRDKLQKHKSKNRKSKKKTAITEAKEGGFDVDEQQRLPNLPSVSDSSVSASDFDVSSSSNVENSEENVAQIDENRIFVEDIVSRENPVIELHRKSCENQSNEEKGEIFEVLNSNFVVLLSILIGAIVFVALLYIKRWFLALITLGFVLLILLEYVGKPSFWLLKPCENVVSMSIMKGALVVGVALYTKWFVVGITIGASLLLLLEYAGNSICGSFKPCLDVKLKLQELLPHLGSSKPRKEFRVRSVRRAVLTRSSVIGSKREVCKKDSDQEGVENEDISIDSELGNGYIRENEVSSEEDDDGETISSKGEIEQGSGDSTPVNKNGEKQDKPMYEILDLELNNTKYSKSSNFSGPIRYVDLLWEKRVIEGRGNRDEESELVVDHNGKIKKHKKFWKKLVPKKMHKKNKHKHERENSADGTQDSETELEEEDEQETTEVEGSTTISSVEEDDQDSESVNNHNDQIKKHRKFWKKLVPKKMHKKNKDKHEREHSSAYTDATQDSETDSEEEEDEQEVTGSTMTISSVEEDECGTDKFEAANTCLTGMLQLDNRIPKSCEMVKEKDRNLKYLTTVMIPLTGLIGGRMFAVALTVICCLVFKVVRG</sequence>
<gene>
    <name evidence="4" type="primary">LOC110792217</name>
</gene>
<evidence type="ECO:0000256" key="2">
    <source>
        <dbReference type="SAM" id="Phobius"/>
    </source>
</evidence>
<name>A0A9R0INM3_SPIOL</name>
<feature type="transmembrane region" description="Helical" evidence="2">
    <location>
        <begin position="156"/>
        <end position="177"/>
    </location>
</feature>
<feature type="transmembrane region" description="Helical" evidence="2">
    <location>
        <begin position="223"/>
        <end position="250"/>
    </location>
</feature>
<evidence type="ECO:0000313" key="3">
    <source>
        <dbReference type="Proteomes" id="UP000813463"/>
    </source>
</evidence>
<keyword evidence="3" id="KW-1185">Reference proteome</keyword>
<feature type="compositionally biased region" description="Polar residues" evidence="1">
    <location>
        <begin position="560"/>
        <end position="569"/>
    </location>
</feature>
<feature type="transmembrane region" description="Helical" evidence="2">
    <location>
        <begin position="617"/>
        <end position="642"/>
    </location>
</feature>
<feature type="compositionally biased region" description="Basic residues" evidence="1">
    <location>
        <begin position="441"/>
        <end position="456"/>
    </location>
</feature>
<feature type="transmembrane region" description="Helical" evidence="2">
    <location>
        <begin position="183"/>
        <end position="202"/>
    </location>
</feature>
<dbReference type="GeneID" id="110792217"/>
<dbReference type="Proteomes" id="UP000813463">
    <property type="component" value="Chromosome 4"/>
</dbReference>
<dbReference type="PANTHER" id="PTHR36381">
    <property type="entry name" value="ETHYLENE-REGULATED TRANSCRIPT 2 (ERT2)"/>
    <property type="match status" value="1"/>
</dbReference>